<dbReference type="PANTHER" id="PTHR42977">
    <property type="entry name" value="HYDROLASE-RELATED"/>
    <property type="match status" value="1"/>
</dbReference>
<feature type="compositionally biased region" description="Low complexity" evidence="2">
    <location>
        <begin position="175"/>
        <end position="190"/>
    </location>
</feature>
<evidence type="ECO:0000256" key="1">
    <source>
        <dbReference type="ARBA" id="ARBA00022801"/>
    </source>
</evidence>
<name>A0A150FZK1_GONPE</name>
<sequence length="602" mass="59400">MPRPQGLGLTRLGAEELAAAHPRLASAPPPPRADGQTVVLPRSGRRLGYCEYVDAATPPASLRAVVLLPGIPGSRLFTHPEVRRRGFVPGWRLLVLERPGLGLSDPPPEPYSYAAVSSADLTEFCRQLGLRRVAVIGFSAGTPFATALACIRPQPPPPPPLPSGTQQPPPPPSPANAAASEAAASTEPASVRSTAAVGREAPAAPTPAVAPTPAPADAAAEAAIVRDTDAAAADARSDAGAGAEAGGEAGATAKPPGLAAHKAGPQGGAETRLASPVAPRGVDGADDGAPALPPPPPAAAAAAAAAGEQPEEDAEVVVVAGVALVSAIGPPDTPNKRRGMALLFQVAYWAAAYAPWLIGMVVRAEAAAFRRRPLKALRDSFAPYSAKADVEALRRPEVEELFMESALEVYGRGQEDAVHRENLMFAGRAGWGFDPAARHAPVAIWQGGRDRGCTPAMATHLADRMAAAAGAAAEGTAKAGAGRWDAGDGDSDGGGGQRSGGAGDSAGACGRGDGGGGSGPSCGGGGGSGGGGDGGGVRVKVVPEAGHMLYFDVWGEVVEWVNGLGAGGAESPPPPAVGAVGAAAAGGGGGGGSGGAQGESGE</sequence>
<accession>A0A150FZK1</accession>
<feature type="compositionally biased region" description="Pro residues" evidence="2">
    <location>
        <begin position="204"/>
        <end position="214"/>
    </location>
</feature>
<comment type="caution">
    <text evidence="4">The sequence shown here is derived from an EMBL/GenBank/DDBJ whole genome shotgun (WGS) entry which is preliminary data.</text>
</comment>
<feature type="compositionally biased region" description="Low complexity" evidence="2">
    <location>
        <begin position="230"/>
        <end position="242"/>
    </location>
</feature>
<evidence type="ECO:0000256" key="2">
    <source>
        <dbReference type="SAM" id="MobiDB-lite"/>
    </source>
</evidence>
<dbReference type="Proteomes" id="UP000075714">
    <property type="component" value="Unassembled WGS sequence"/>
</dbReference>
<evidence type="ECO:0000259" key="3">
    <source>
        <dbReference type="Pfam" id="PF00561"/>
    </source>
</evidence>
<protein>
    <recommendedName>
        <fullName evidence="3">AB hydrolase-1 domain-containing protein</fullName>
    </recommendedName>
</protein>
<dbReference type="InterPro" id="IPR029058">
    <property type="entry name" value="AB_hydrolase_fold"/>
</dbReference>
<feature type="compositionally biased region" description="Gly residues" evidence="2">
    <location>
        <begin position="492"/>
        <end position="533"/>
    </location>
</feature>
<dbReference type="PANTHER" id="PTHR42977:SF3">
    <property type="entry name" value="AB HYDROLASE-1 DOMAIN-CONTAINING PROTEIN"/>
    <property type="match status" value="1"/>
</dbReference>
<gene>
    <name evidence="4" type="ORF">GPECTOR_107g151</name>
</gene>
<feature type="compositionally biased region" description="Low complexity" evidence="2">
    <location>
        <begin position="278"/>
        <end position="290"/>
    </location>
</feature>
<organism evidence="4 5">
    <name type="scientific">Gonium pectorale</name>
    <name type="common">Green alga</name>
    <dbReference type="NCBI Taxonomy" id="33097"/>
    <lineage>
        <taxon>Eukaryota</taxon>
        <taxon>Viridiplantae</taxon>
        <taxon>Chlorophyta</taxon>
        <taxon>core chlorophytes</taxon>
        <taxon>Chlorophyceae</taxon>
        <taxon>CS clade</taxon>
        <taxon>Chlamydomonadales</taxon>
        <taxon>Volvocaceae</taxon>
        <taxon>Gonium</taxon>
    </lineage>
</organism>
<dbReference type="InterPro" id="IPR051340">
    <property type="entry name" value="Haloalkane_dehalogenase"/>
</dbReference>
<dbReference type="OrthoDB" id="294702at2759"/>
<feature type="compositionally biased region" description="Gly residues" evidence="2">
    <location>
        <begin position="584"/>
        <end position="602"/>
    </location>
</feature>
<feature type="region of interest" description="Disordered" evidence="2">
    <location>
        <begin position="150"/>
        <end position="307"/>
    </location>
</feature>
<feature type="compositionally biased region" description="Pro residues" evidence="2">
    <location>
        <begin position="153"/>
        <end position="174"/>
    </location>
</feature>
<dbReference type="InterPro" id="IPR000073">
    <property type="entry name" value="AB_hydrolase_1"/>
</dbReference>
<evidence type="ECO:0000313" key="5">
    <source>
        <dbReference type="Proteomes" id="UP000075714"/>
    </source>
</evidence>
<dbReference type="EMBL" id="LSYV01000107">
    <property type="protein sequence ID" value="KXZ43007.1"/>
    <property type="molecule type" value="Genomic_DNA"/>
</dbReference>
<feature type="domain" description="AB hydrolase-1" evidence="3">
    <location>
        <begin position="64"/>
        <end position="154"/>
    </location>
</feature>
<dbReference type="AlphaFoldDB" id="A0A150FZK1"/>
<proteinExistence type="predicted"/>
<evidence type="ECO:0000313" key="4">
    <source>
        <dbReference type="EMBL" id="KXZ43007.1"/>
    </source>
</evidence>
<feature type="region of interest" description="Disordered" evidence="2">
    <location>
        <begin position="479"/>
        <end position="533"/>
    </location>
</feature>
<feature type="region of interest" description="Disordered" evidence="2">
    <location>
        <begin position="567"/>
        <end position="602"/>
    </location>
</feature>
<keyword evidence="1" id="KW-0378">Hydrolase</keyword>
<dbReference type="GO" id="GO:0004301">
    <property type="term" value="F:epoxide hydrolase activity"/>
    <property type="evidence" value="ECO:0007669"/>
    <property type="project" value="TreeGrafter"/>
</dbReference>
<dbReference type="Pfam" id="PF00561">
    <property type="entry name" value="Abhydrolase_1"/>
    <property type="match status" value="1"/>
</dbReference>
<reference evidence="5" key="1">
    <citation type="journal article" date="2016" name="Nat. Commun.">
        <title>The Gonium pectorale genome demonstrates co-option of cell cycle regulation during the evolution of multicellularity.</title>
        <authorList>
            <person name="Hanschen E.R."/>
            <person name="Marriage T.N."/>
            <person name="Ferris P.J."/>
            <person name="Hamaji T."/>
            <person name="Toyoda A."/>
            <person name="Fujiyama A."/>
            <person name="Neme R."/>
            <person name="Noguchi H."/>
            <person name="Minakuchi Y."/>
            <person name="Suzuki M."/>
            <person name="Kawai-Toyooka H."/>
            <person name="Smith D.R."/>
            <person name="Sparks H."/>
            <person name="Anderson J."/>
            <person name="Bakaric R."/>
            <person name="Luria V."/>
            <person name="Karger A."/>
            <person name="Kirschner M.W."/>
            <person name="Durand P.M."/>
            <person name="Michod R.E."/>
            <person name="Nozaki H."/>
            <person name="Olson B.J."/>
        </authorList>
    </citation>
    <scope>NUCLEOTIDE SEQUENCE [LARGE SCALE GENOMIC DNA]</scope>
    <source>
        <strain evidence="5">NIES-2863</strain>
    </source>
</reference>
<dbReference type="Gene3D" id="3.40.50.1820">
    <property type="entry name" value="alpha/beta hydrolase"/>
    <property type="match status" value="2"/>
</dbReference>
<keyword evidence="5" id="KW-1185">Reference proteome</keyword>
<dbReference type="SUPFAM" id="SSF53474">
    <property type="entry name" value="alpha/beta-Hydrolases"/>
    <property type="match status" value="2"/>
</dbReference>